<dbReference type="Gene3D" id="2.30.30.170">
    <property type="match status" value="3"/>
</dbReference>
<dbReference type="InterPro" id="IPR038200">
    <property type="entry name" value="GW_dom_sf"/>
</dbReference>
<evidence type="ECO:0000313" key="4">
    <source>
        <dbReference type="Proteomes" id="UP000014316"/>
    </source>
</evidence>
<evidence type="ECO:0000259" key="2">
    <source>
        <dbReference type="PROSITE" id="PS51780"/>
    </source>
</evidence>
<organism evidence="3 4">
    <name type="scientific">Lacticaseibacillus paracasei subsp. paracasei Lpp123</name>
    <dbReference type="NCBI Taxonomy" id="1256201"/>
    <lineage>
        <taxon>Bacteria</taxon>
        <taxon>Bacillati</taxon>
        <taxon>Bacillota</taxon>
        <taxon>Bacilli</taxon>
        <taxon>Lactobacillales</taxon>
        <taxon>Lactobacillaceae</taxon>
        <taxon>Lacticaseibacillus</taxon>
    </lineage>
</organism>
<dbReference type="InterPro" id="IPR025987">
    <property type="entry name" value="GW_dom"/>
</dbReference>
<dbReference type="EMBL" id="ANJW01000153">
    <property type="protein sequence ID" value="EPC57807.1"/>
    <property type="molecule type" value="Genomic_DNA"/>
</dbReference>
<evidence type="ECO:0000313" key="3">
    <source>
        <dbReference type="EMBL" id="EPC57807.1"/>
    </source>
</evidence>
<dbReference type="AlphaFoldDB" id="A0A829GK63"/>
<feature type="domain" description="GW" evidence="2">
    <location>
        <begin position="94"/>
        <end position="179"/>
    </location>
</feature>
<name>A0A829GK63_LACPA</name>
<accession>A0A829GK63</accession>
<dbReference type="Proteomes" id="UP000014316">
    <property type="component" value="Unassembled WGS sequence"/>
</dbReference>
<keyword evidence="1" id="KW-0732">Signal</keyword>
<comment type="caution">
    <text evidence="3">The sequence shown here is derived from an EMBL/GenBank/DDBJ whole genome shotgun (WGS) entry which is preliminary data.</text>
</comment>
<proteinExistence type="predicted"/>
<feature type="domain" description="GW" evidence="2">
    <location>
        <begin position="185"/>
        <end position="265"/>
    </location>
</feature>
<feature type="non-terminal residue" evidence="3">
    <location>
        <position position="1"/>
    </location>
</feature>
<dbReference type="Pfam" id="PF13457">
    <property type="entry name" value="GW"/>
    <property type="match status" value="3"/>
</dbReference>
<reference evidence="3 4" key="1">
    <citation type="journal article" date="2013" name="PLoS ONE">
        <title>Lactobacillus paracasei comparative genomics: towards species pan-genome definition and exploitation of diversity.</title>
        <authorList>
            <person name="Smokvina T."/>
            <person name="Wels M."/>
            <person name="Polka J."/>
            <person name="Chervaux C."/>
            <person name="Brisse S."/>
            <person name="Boekhorst J."/>
            <person name="van Hylckama Vlieg J.E."/>
            <person name="Siezen R.J."/>
        </authorList>
    </citation>
    <scope>NUCLEOTIDE SEQUENCE [LARGE SCALE GENOMIC DNA]</scope>
    <source>
        <strain evidence="3 4">Lpp123</strain>
    </source>
</reference>
<feature type="domain" description="GW" evidence="2">
    <location>
        <begin position="1"/>
        <end position="86"/>
    </location>
</feature>
<evidence type="ECO:0000256" key="1">
    <source>
        <dbReference type="ARBA" id="ARBA00022729"/>
    </source>
</evidence>
<gene>
    <name evidence="3" type="ORF">Lpp123_02624</name>
</gene>
<sequence>SNKSVNYAATIQQQGRSDGIYTSGPYHTSALTSGGNSDAPRYNGQRVQVIAEAVTTRAGGTTYNQIRLANGQTFWIDKRGLQMADEAGFDKITLSKTVSYLAIVDQSHRADGLYQEGPYHTSSATAIGNSNTKSLNGQLVQVIAEATTSRSTKSTYVQIRLGNGTTYWTDKLALTSMSPLSPILSTSDVNYNAVVNQKTRVDGLYADGPYHTSITTLVGNDSAKQYDGQNVHATIEQKTDRGTYVKVQFPDGHIYWIDKGALTIR</sequence>
<protein>
    <submittedName>
        <fullName evidence="3">Lyzozyme M1</fullName>
    </submittedName>
</protein>
<dbReference type="SUPFAM" id="SSF82057">
    <property type="entry name" value="Prokaryotic SH3-related domain"/>
    <property type="match status" value="3"/>
</dbReference>
<dbReference type="PROSITE" id="PS51780">
    <property type="entry name" value="GW"/>
    <property type="match status" value="3"/>
</dbReference>